<gene>
    <name evidence="1" type="ORF">AYBTSS11_LOCUS10206</name>
</gene>
<dbReference type="AlphaFoldDB" id="A0AA86VJC5"/>
<proteinExistence type="predicted"/>
<accession>A0AA86VJC5</accession>
<dbReference type="Gramene" id="rna-AYBTSS11_LOCUS10206">
    <property type="protein sequence ID" value="CAJ1941330.1"/>
    <property type="gene ID" value="gene-AYBTSS11_LOCUS10206"/>
</dbReference>
<organism evidence="1 2">
    <name type="scientific">Sphenostylis stenocarpa</name>
    <dbReference type="NCBI Taxonomy" id="92480"/>
    <lineage>
        <taxon>Eukaryota</taxon>
        <taxon>Viridiplantae</taxon>
        <taxon>Streptophyta</taxon>
        <taxon>Embryophyta</taxon>
        <taxon>Tracheophyta</taxon>
        <taxon>Spermatophyta</taxon>
        <taxon>Magnoliopsida</taxon>
        <taxon>eudicotyledons</taxon>
        <taxon>Gunneridae</taxon>
        <taxon>Pentapetalae</taxon>
        <taxon>rosids</taxon>
        <taxon>fabids</taxon>
        <taxon>Fabales</taxon>
        <taxon>Fabaceae</taxon>
        <taxon>Papilionoideae</taxon>
        <taxon>50 kb inversion clade</taxon>
        <taxon>NPAAA clade</taxon>
        <taxon>indigoferoid/millettioid clade</taxon>
        <taxon>Phaseoleae</taxon>
        <taxon>Sphenostylis</taxon>
    </lineage>
</organism>
<keyword evidence="2" id="KW-1185">Reference proteome</keyword>
<name>A0AA86VJC5_9FABA</name>
<reference evidence="1" key="1">
    <citation type="submission" date="2023-10" db="EMBL/GenBank/DDBJ databases">
        <authorList>
            <person name="Domelevo Entfellner J.-B."/>
        </authorList>
    </citation>
    <scope>NUCLEOTIDE SEQUENCE</scope>
</reference>
<dbReference type="EMBL" id="OY731400">
    <property type="protein sequence ID" value="CAJ1941330.1"/>
    <property type="molecule type" value="Genomic_DNA"/>
</dbReference>
<evidence type="ECO:0000313" key="1">
    <source>
        <dbReference type="EMBL" id="CAJ1941330.1"/>
    </source>
</evidence>
<protein>
    <submittedName>
        <fullName evidence="1">Uncharacterized protein</fullName>
    </submittedName>
</protein>
<sequence length="138" mass="15253">MDPNAIKIRPSTWVAYVNYVVVQPLTTHHVSGSAGLGDDGFVTVFYGPWIVEWAIPQEMVGFGRSGPLGPRSNSARLRPVSASKSILCYAFILSHLLRFVLGNASGYGYGYGYGICFVSERMRKVETWRLHNITNGPQ</sequence>
<dbReference type="Proteomes" id="UP001189624">
    <property type="component" value="Chromosome 3"/>
</dbReference>
<evidence type="ECO:0000313" key="2">
    <source>
        <dbReference type="Proteomes" id="UP001189624"/>
    </source>
</evidence>